<dbReference type="EMBL" id="JH993193">
    <property type="protein sequence ID" value="EKX32381.1"/>
    <property type="molecule type" value="Genomic_DNA"/>
</dbReference>
<dbReference type="eggNOG" id="ENOG502QRJJ">
    <property type="taxonomic scope" value="Eukaryota"/>
</dbReference>
<evidence type="ECO:0000256" key="2">
    <source>
        <dbReference type="SAM" id="MobiDB-lite"/>
    </source>
</evidence>
<dbReference type="InterPro" id="IPR000315">
    <property type="entry name" value="Znf_B-box"/>
</dbReference>
<dbReference type="EnsemblProtists" id="EKX32381">
    <property type="protein sequence ID" value="EKX32381"/>
    <property type="gene ID" value="GUITHDRAFT_148672"/>
</dbReference>
<dbReference type="AlphaFoldDB" id="L1I801"/>
<accession>L1I801</accession>
<dbReference type="PaxDb" id="55529-EKX32381"/>
<keyword evidence="1" id="KW-0863">Zinc-finger</keyword>
<feature type="region of interest" description="Disordered" evidence="2">
    <location>
        <begin position="153"/>
        <end position="188"/>
    </location>
</feature>
<dbReference type="HOGENOM" id="CLU_021807_0_0_1"/>
<sequence length="659" mass="74140">MKVAKMRVMRSEVKGSALPLDQHLTLCFHHLPNHVGGNACGAATRSCLFRFLGIRLGVQRGSFKTGFSHSCLFGESEDAMTAASSSRLARVLDGAEEVADEDTVMDVEAQTEDAPQGFCVDCKDQRARVRCEECGDEYCRVCFNMLHRKGKRSSHAPISLTPNDEASSDEREEMTSADQPVPSAVSSEPRVDAGNYFIERAKYIPIRLTLAERKKLRLVEAALSVSGYTDKVDTPGVKKAKRVHMQLQDICSFLSSLLIATDYTAGKELMDSREFKEHEEFFQTILEIGRRHKVMNPEKMRGEYGKLIYMLQDSSSQEVQQFLDISCVRPLKTVFSYLEERGAEGVLKDGLITVATREILADGVKSRNQLNRESMEKHRAIEHLAQKYSSKRIEAEEIQLCLYSIGDNHSFLTANRDPVNKMITYLTTLFNPDRIEEGYDLSIADGAGGARLSHSHAKQYQYVLQSLTLWKEIAHDMFRLWCLAEEDLLSPDNRYDLKDTGQGLQRVQAAPRVSKAMRNILHSTQQRVGSWIGSSVVHLGDNNVPNALIFIDKYTQVASILNPIVIVLRNIPELCKNPQIESYIRTTFGGPEKLQKDILLDFFRSAFDGSGADNFYDAGSCIDGRLTSAWHWCSNISEKPFYPIFKLAGFTSFDGEFQK</sequence>
<evidence type="ECO:0000259" key="3">
    <source>
        <dbReference type="PROSITE" id="PS50119"/>
    </source>
</evidence>
<dbReference type="RefSeq" id="XP_005819361.1">
    <property type="nucleotide sequence ID" value="XM_005819304.1"/>
</dbReference>
<dbReference type="InterPro" id="IPR018553">
    <property type="entry name" value="E2_Ub-conjug_enz"/>
</dbReference>
<dbReference type="PANTHER" id="PTHR31560">
    <property type="entry name" value="UPF0652 PROTEIN C16A11.03C-RELATED"/>
    <property type="match status" value="1"/>
</dbReference>
<feature type="domain" description="B box-type" evidence="3">
    <location>
        <begin position="114"/>
        <end position="158"/>
    </location>
</feature>
<dbReference type="OrthoDB" id="406045at2759"/>
<dbReference type="Pfam" id="PF22586">
    <property type="entry name" value="ANCHR-like_BBOX"/>
    <property type="match status" value="1"/>
</dbReference>
<dbReference type="Pfam" id="PF09418">
    <property type="entry name" value="DUF2009"/>
    <property type="match status" value="1"/>
</dbReference>
<dbReference type="Proteomes" id="UP000011087">
    <property type="component" value="Unassembled WGS sequence"/>
</dbReference>
<dbReference type="KEGG" id="gtt:GUITHDRAFT_148672"/>
<proteinExistence type="predicted"/>
<dbReference type="GO" id="GO:0008270">
    <property type="term" value="F:zinc ion binding"/>
    <property type="evidence" value="ECO:0007669"/>
    <property type="project" value="UniProtKB-KW"/>
</dbReference>
<keyword evidence="6" id="KW-1185">Reference proteome</keyword>
<dbReference type="Gene3D" id="4.10.640.40">
    <property type="entry name" value="Cytoplasmic polyadenylation element-binding protein, ZZ domain"/>
    <property type="match status" value="1"/>
</dbReference>
<evidence type="ECO:0000313" key="6">
    <source>
        <dbReference type="Proteomes" id="UP000011087"/>
    </source>
</evidence>
<evidence type="ECO:0000313" key="5">
    <source>
        <dbReference type="EnsemblProtists" id="EKX32381"/>
    </source>
</evidence>
<evidence type="ECO:0000256" key="1">
    <source>
        <dbReference type="PROSITE-ProRule" id="PRU00024"/>
    </source>
</evidence>
<evidence type="ECO:0000313" key="4">
    <source>
        <dbReference type="EMBL" id="EKX32381.1"/>
    </source>
</evidence>
<reference evidence="6" key="2">
    <citation type="submission" date="2012-11" db="EMBL/GenBank/DDBJ databases">
        <authorList>
            <person name="Kuo A."/>
            <person name="Curtis B.A."/>
            <person name="Tanifuji G."/>
            <person name="Burki F."/>
            <person name="Gruber A."/>
            <person name="Irimia M."/>
            <person name="Maruyama S."/>
            <person name="Arias M.C."/>
            <person name="Ball S.G."/>
            <person name="Gile G.H."/>
            <person name="Hirakawa Y."/>
            <person name="Hopkins J.F."/>
            <person name="Rensing S.A."/>
            <person name="Schmutz J."/>
            <person name="Symeonidi A."/>
            <person name="Elias M."/>
            <person name="Eveleigh R.J."/>
            <person name="Herman E.K."/>
            <person name="Klute M.J."/>
            <person name="Nakayama T."/>
            <person name="Obornik M."/>
            <person name="Reyes-Prieto A."/>
            <person name="Armbrust E.V."/>
            <person name="Aves S.J."/>
            <person name="Beiko R.G."/>
            <person name="Coutinho P."/>
            <person name="Dacks J.B."/>
            <person name="Durnford D.G."/>
            <person name="Fast N.M."/>
            <person name="Green B.R."/>
            <person name="Grisdale C."/>
            <person name="Hempe F."/>
            <person name="Henrissat B."/>
            <person name="Hoppner M.P."/>
            <person name="Ishida K.-I."/>
            <person name="Kim E."/>
            <person name="Koreny L."/>
            <person name="Kroth P.G."/>
            <person name="Liu Y."/>
            <person name="Malik S.-B."/>
            <person name="Maier U.G."/>
            <person name="McRose D."/>
            <person name="Mock T."/>
            <person name="Neilson J.A."/>
            <person name="Onodera N.T."/>
            <person name="Poole A.M."/>
            <person name="Pritham E.J."/>
            <person name="Richards T.A."/>
            <person name="Rocap G."/>
            <person name="Roy S.W."/>
            <person name="Sarai C."/>
            <person name="Schaack S."/>
            <person name="Shirato S."/>
            <person name="Slamovits C.H."/>
            <person name="Spencer D.F."/>
            <person name="Suzuki S."/>
            <person name="Worden A.Z."/>
            <person name="Zauner S."/>
            <person name="Barry K."/>
            <person name="Bell C."/>
            <person name="Bharti A.K."/>
            <person name="Crow J.A."/>
            <person name="Grimwood J."/>
            <person name="Kramer R."/>
            <person name="Lindquist E."/>
            <person name="Lucas S."/>
            <person name="Salamov A."/>
            <person name="McFadden G.I."/>
            <person name="Lane C.E."/>
            <person name="Keeling P.J."/>
            <person name="Gray M.W."/>
            <person name="Grigoriev I.V."/>
            <person name="Archibald J.M."/>
        </authorList>
    </citation>
    <scope>NUCLEOTIDE SEQUENCE</scope>
    <source>
        <strain evidence="6">CCMP2712</strain>
    </source>
</reference>
<dbReference type="PROSITE" id="PS50119">
    <property type="entry name" value="ZF_BBOX"/>
    <property type="match status" value="1"/>
</dbReference>
<dbReference type="CDD" id="cd20208">
    <property type="entry name" value="Bbox1_DUF2009"/>
    <property type="match status" value="1"/>
</dbReference>
<protein>
    <recommendedName>
        <fullName evidence="3">B box-type domain-containing protein</fullName>
    </recommendedName>
</protein>
<name>L1I801_GUITC</name>
<dbReference type="InterPro" id="IPR057668">
    <property type="entry name" value="E2_Ub-conjug_enz_C"/>
</dbReference>
<keyword evidence="1" id="KW-0862">Zinc</keyword>
<dbReference type="InterPro" id="IPR038446">
    <property type="entry name" value="CEBP_ZZ_sf"/>
</dbReference>
<gene>
    <name evidence="4" type="ORF">GUITHDRAFT_148672</name>
</gene>
<reference evidence="4 6" key="1">
    <citation type="journal article" date="2012" name="Nature">
        <title>Algal genomes reveal evolutionary mosaicism and the fate of nucleomorphs.</title>
        <authorList>
            <consortium name="DOE Joint Genome Institute"/>
            <person name="Curtis B.A."/>
            <person name="Tanifuji G."/>
            <person name="Burki F."/>
            <person name="Gruber A."/>
            <person name="Irimia M."/>
            <person name="Maruyama S."/>
            <person name="Arias M.C."/>
            <person name="Ball S.G."/>
            <person name="Gile G.H."/>
            <person name="Hirakawa Y."/>
            <person name="Hopkins J.F."/>
            <person name="Kuo A."/>
            <person name="Rensing S.A."/>
            <person name="Schmutz J."/>
            <person name="Symeonidi A."/>
            <person name="Elias M."/>
            <person name="Eveleigh R.J."/>
            <person name="Herman E.K."/>
            <person name="Klute M.J."/>
            <person name="Nakayama T."/>
            <person name="Obornik M."/>
            <person name="Reyes-Prieto A."/>
            <person name="Armbrust E.V."/>
            <person name="Aves S.J."/>
            <person name="Beiko R.G."/>
            <person name="Coutinho P."/>
            <person name="Dacks J.B."/>
            <person name="Durnford D.G."/>
            <person name="Fast N.M."/>
            <person name="Green B.R."/>
            <person name="Grisdale C.J."/>
            <person name="Hempel F."/>
            <person name="Henrissat B."/>
            <person name="Hoppner M.P."/>
            <person name="Ishida K."/>
            <person name="Kim E."/>
            <person name="Koreny L."/>
            <person name="Kroth P.G."/>
            <person name="Liu Y."/>
            <person name="Malik S.B."/>
            <person name="Maier U.G."/>
            <person name="McRose D."/>
            <person name="Mock T."/>
            <person name="Neilson J.A."/>
            <person name="Onodera N.T."/>
            <person name="Poole A.M."/>
            <person name="Pritham E.J."/>
            <person name="Richards T.A."/>
            <person name="Rocap G."/>
            <person name="Roy S.W."/>
            <person name="Sarai C."/>
            <person name="Schaack S."/>
            <person name="Shirato S."/>
            <person name="Slamovits C.H."/>
            <person name="Spencer D.F."/>
            <person name="Suzuki S."/>
            <person name="Worden A.Z."/>
            <person name="Zauner S."/>
            <person name="Barry K."/>
            <person name="Bell C."/>
            <person name="Bharti A.K."/>
            <person name="Crow J.A."/>
            <person name="Grimwood J."/>
            <person name="Kramer R."/>
            <person name="Lindquist E."/>
            <person name="Lucas S."/>
            <person name="Salamov A."/>
            <person name="McFadden G.I."/>
            <person name="Lane C.E."/>
            <person name="Keeling P.J."/>
            <person name="Gray M.W."/>
            <person name="Grigoriev I.V."/>
            <person name="Archibald J.M."/>
        </authorList>
    </citation>
    <scope>NUCLEOTIDE SEQUENCE</scope>
    <source>
        <strain evidence="4 6">CCMP2712</strain>
    </source>
</reference>
<reference evidence="5" key="3">
    <citation type="submission" date="2016-03" db="UniProtKB">
        <authorList>
            <consortium name="EnsemblProtists"/>
        </authorList>
    </citation>
    <scope>IDENTIFICATION</scope>
</reference>
<dbReference type="PANTHER" id="PTHR31560:SF0">
    <property type="entry name" value="UPF0652 PROTEIN C22H10.08"/>
    <property type="match status" value="1"/>
</dbReference>
<organism evidence="4">
    <name type="scientific">Guillardia theta (strain CCMP2712)</name>
    <name type="common">Cryptophyte</name>
    <dbReference type="NCBI Taxonomy" id="905079"/>
    <lineage>
        <taxon>Eukaryota</taxon>
        <taxon>Cryptophyceae</taxon>
        <taxon>Pyrenomonadales</taxon>
        <taxon>Geminigeraceae</taxon>
        <taxon>Guillardia</taxon>
    </lineage>
</organism>
<dbReference type="GeneID" id="17289112"/>
<keyword evidence="1" id="KW-0479">Metal-binding</keyword>
<dbReference type="OMA" id="EKQAGMQ"/>